<evidence type="ECO:0000256" key="2">
    <source>
        <dbReference type="ARBA" id="ARBA00022898"/>
    </source>
</evidence>
<organism evidence="3">
    <name type="scientific">marine metagenome</name>
    <dbReference type="NCBI Taxonomy" id="408172"/>
    <lineage>
        <taxon>unclassified sequences</taxon>
        <taxon>metagenomes</taxon>
        <taxon>ecological metagenomes</taxon>
    </lineage>
</organism>
<dbReference type="Pfam" id="PF00202">
    <property type="entry name" value="Aminotran_3"/>
    <property type="match status" value="1"/>
</dbReference>
<reference evidence="3" key="1">
    <citation type="submission" date="2018-05" db="EMBL/GenBank/DDBJ databases">
        <authorList>
            <person name="Lanie J.A."/>
            <person name="Ng W.-L."/>
            <person name="Kazmierczak K.M."/>
            <person name="Andrzejewski T.M."/>
            <person name="Davidsen T.M."/>
            <person name="Wayne K.J."/>
            <person name="Tettelin H."/>
            <person name="Glass J.I."/>
            <person name="Rusch D."/>
            <person name="Podicherti R."/>
            <person name="Tsui H.-C.T."/>
            <person name="Winkler M.E."/>
        </authorList>
    </citation>
    <scope>NUCLEOTIDE SEQUENCE</scope>
</reference>
<dbReference type="InterPro" id="IPR015424">
    <property type="entry name" value="PyrdxlP-dep_Trfase"/>
</dbReference>
<dbReference type="Gene3D" id="3.90.1150.10">
    <property type="entry name" value="Aspartate Aminotransferase, domain 1"/>
    <property type="match status" value="1"/>
</dbReference>
<evidence type="ECO:0000313" key="3">
    <source>
        <dbReference type="EMBL" id="SVC00822.1"/>
    </source>
</evidence>
<comment type="cofactor">
    <cofactor evidence="1">
        <name>pyridoxal 5'-phosphate</name>
        <dbReference type="ChEBI" id="CHEBI:597326"/>
    </cofactor>
</comment>
<protein>
    <recommendedName>
        <fullName evidence="4">Aminotransferase class III-fold pyridoxal phosphate-dependent enzyme</fullName>
    </recommendedName>
</protein>
<keyword evidence="2" id="KW-0663">Pyridoxal phosphate</keyword>
<name>A0A382INH9_9ZZZZ</name>
<evidence type="ECO:0008006" key="4">
    <source>
        <dbReference type="Google" id="ProtNLM"/>
    </source>
</evidence>
<gene>
    <name evidence="3" type="ORF">METZ01_LOCUS253676</name>
</gene>
<accession>A0A382INH9</accession>
<dbReference type="InterPro" id="IPR005814">
    <property type="entry name" value="Aminotrans_3"/>
</dbReference>
<sequence>MSKLNKSSEYYKRSQSVLAGASTFGKGVDQFAYGITPYALERGEGAYLWDVDGNRYLDTTMSLGAVFLGYCNPIVDKANQQQLKNGISFSLVHRLEVEVGEILCERIPCADMVRLGKNGSDVCTAAIRLSRYVTGNNHVLFCGYHGWQDW</sequence>
<dbReference type="EMBL" id="UINC01068300">
    <property type="protein sequence ID" value="SVC00822.1"/>
    <property type="molecule type" value="Genomic_DNA"/>
</dbReference>
<dbReference type="GO" id="GO:0030170">
    <property type="term" value="F:pyridoxal phosphate binding"/>
    <property type="evidence" value="ECO:0007669"/>
    <property type="project" value="InterPro"/>
</dbReference>
<dbReference type="PANTHER" id="PTHR43713">
    <property type="entry name" value="GLUTAMATE-1-SEMIALDEHYDE 2,1-AMINOMUTASE"/>
    <property type="match status" value="1"/>
</dbReference>
<proteinExistence type="predicted"/>
<dbReference type="Gene3D" id="3.40.640.10">
    <property type="entry name" value="Type I PLP-dependent aspartate aminotransferase-like (Major domain)"/>
    <property type="match status" value="1"/>
</dbReference>
<dbReference type="InterPro" id="IPR015422">
    <property type="entry name" value="PyrdxlP-dep_Trfase_small"/>
</dbReference>
<dbReference type="PANTHER" id="PTHR43713:SF3">
    <property type="entry name" value="GLUTAMATE-1-SEMIALDEHYDE 2,1-AMINOMUTASE 1, CHLOROPLASTIC-RELATED"/>
    <property type="match status" value="1"/>
</dbReference>
<dbReference type="GO" id="GO:0008483">
    <property type="term" value="F:transaminase activity"/>
    <property type="evidence" value="ECO:0007669"/>
    <property type="project" value="InterPro"/>
</dbReference>
<dbReference type="SUPFAM" id="SSF53383">
    <property type="entry name" value="PLP-dependent transferases"/>
    <property type="match status" value="1"/>
</dbReference>
<dbReference type="AlphaFoldDB" id="A0A382INH9"/>
<dbReference type="InterPro" id="IPR015421">
    <property type="entry name" value="PyrdxlP-dep_Trfase_major"/>
</dbReference>
<evidence type="ECO:0000256" key="1">
    <source>
        <dbReference type="ARBA" id="ARBA00001933"/>
    </source>
</evidence>